<dbReference type="Gene3D" id="3.30.160.60">
    <property type="entry name" value="Classic Zinc Finger"/>
    <property type="match status" value="5"/>
</dbReference>
<protein>
    <recommendedName>
        <fullName evidence="8">C2H2-type domain-containing protein</fullName>
    </recommendedName>
</protein>
<evidence type="ECO:0000313" key="10">
    <source>
        <dbReference type="Proteomes" id="UP000298663"/>
    </source>
</evidence>
<evidence type="ECO:0000256" key="3">
    <source>
        <dbReference type="ARBA" id="ARBA00022737"/>
    </source>
</evidence>
<dbReference type="FunFam" id="3.30.160.60:FF:002343">
    <property type="entry name" value="Zinc finger protein 33A"/>
    <property type="match status" value="1"/>
</dbReference>
<dbReference type="GO" id="GO:0000981">
    <property type="term" value="F:DNA-binding transcription factor activity, RNA polymerase II-specific"/>
    <property type="evidence" value="ECO:0007669"/>
    <property type="project" value="TreeGrafter"/>
</dbReference>
<evidence type="ECO:0000259" key="8">
    <source>
        <dbReference type="PROSITE" id="PS50157"/>
    </source>
</evidence>
<keyword evidence="5" id="KW-0862">Zinc</keyword>
<dbReference type="PANTHER" id="PTHR24394">
    <property type="entry name" value="ZINC FINGER PROTEIN"/>
    <property type="match status" value="1"/>
</dbReference>
<organism evidence="9 10">
    <name type="scientific">Steinernema carpocapsae</name>
    <name type="common">Entomopathogenic nematode</name>
    <dbReference type="NCBI Taxonomy" id="34508"/>
    <lineage>
        <taxon>Eukaryota</taxon>
        <taxon>Metazoa</taxon>
        <taxon>Ecdysozoa</taxon>
        <taxon>Nematoda</taxon>
        <taxon>Chromadorea</taxon>
        <taxon>Rhabditida</taxon>
        <taxon>Tylenchina</taxon>
        <taxon>Panagrolaimomorpha</taxon>
        <taxon>Strongyloidoidea</taxon>
        <taxon>Steinernematidae</taxon>
        <taxon>Steinernema</taxon>
    </lineage>
</organism>
<dbReference type="GO" id="GO:0008270">
    <property type="term" value="F:zinc ion binding"/>
    <property type="evidence" value="ECO:0007669"/>
    <property type="project" value="UniProtKB-KW"/>
</dbReference>
<dbReference type="SUPFAM" id="SSF57667">
    <property type="entry name" value="beta-beta-alpha zinc fingers"/>
    <property type="match status" value="2"/>
</dbReference>
<dbReference type="FunFam" id="3.30.160.60:FF:000100">
    <property type="entry name" value="Zinc finger 45-like"/>
    <property type="match status" value="1"/>
</dbReference>
<evidence type="ECO:0000256" key="2">
    <source>
        <dbReference type="ARBA" id="ARBA00022723"/>
    </source>
</evidence>
<feature type="domain" description="C2H2-type" evidence="8">
    <location>
        <begin position="268"/>
        <end position="295"/>
    </location>
</feature>
<evidence type="ECO:0000313" key="9">
    <source>
        <dbReference type="EMBL" id="TKR94058.1"/>
    </source>
</evidence>
<proteinExistence type="predicted"/>
<name>A0A4U5PCI1_STECR</name>
<dbReference type="GO" id="GO:0005634">
    <property type="term" value="C:nucleus"/>
    <property type="evidence" value="ECO:0007669"/>
    <property type="project" value="UniProtKB-SubCell"/>
</dbReference>
<keyword evidence="6" id="KW-0539">Nucleus</keyword>
<dbReference type="InterPro" id="IPR036236">
    <property type="entry name" value="Znf_C2H2_sf"/>
</dbReference>
<keyword evidence="3" id="KW-0677">Repeat</keyword>
<dbReference type="PROSITE" id="PS50157">
    <property type="entry name" value="ZINC_FINGER_C2H2_2"/>
    <property type="match status" value="5"/>
</dbReference>
<evidence type="ECO:0000256" key="7">
    <source>
        <dbReference type="PROSITE-ProRule" id="PRU00042"/>
    </source>
</evidence>
<feature type="domain" description="C2H2-type" evidence="8">
    <location>
        <begin position="353"/>
        <end position="377"/>
    </location>
</feature>
<feature type="domain" description="C2H2-type" evidence="8">
    <location>
        <begin position="296"/>
        <end position="323"/>
    </location>
</feature>
<dbReference type="AlphaFoldDB" id="A0A4U5PCI1"/>
<dbReference type="FunFam" id="3.30.160.60:FF:001297">
    <property type="entry name" value="Zinc finger and SCAN domain-containing protein 2"/>
    <property type="match status" value="1"/>
</dbReference>
<sequence>MSRISELMDYQVPHPPVCISPHQNGGGMIYKCSECHEEHQTIERLEVHLWAMHLRTFPFYCSLCSYPSLSAKAMMEHFESSHPGTVNSSIEFKRRLDLEARLRTLLAQSIQLAVLRCDSIGQIYEDTEIGGERRLIINSGGVQVVSDQMFQEEILEEFPGSGDHFIYEEVGDFEIYEDVNEEDAVLVGEYEAEHSGVQSVLGPPTACENNGPKHLAIDDRNGRVVMDQSASHKKKKETELVDNSVVEIESSKSKISKTQRSYRGPTYYKCEHCDKIIRYPSKIAEHRRSHTGEKPFQCHICKICFSQRGALKCHVRLHTGEKPFKCTWECGKSFVSSSARLLHERAHTGEKPFACQFCNHPFGTKYHLNRHINTRHSSLVNKPTGLEAAGEHAPVIGGLVTSVIEDVRRNKAKS</sequence>
<dbReference type="SMART" id="SM00355">
    <property type="entry name" value="ZnF_C2H2"/>
    <property type="match status" value="6"/>
</dbReference>
<feature type="domain" description="C2H2-type" evidence="8">
    <location>
        <begin position="30"/>
        <end position="58"/>
    </location>
</feature>
<dbReference type="InterPro" id="IPR013087">
    <property type="entry name" value="Znf_C2H2_type"/>
</dbReference>
<evidence type="ECO:0000256" key="5">
    <source>
        <dbReference type="ARBA" id="ARBA00022833"/>
    </source>
</evidence>
<dbReference type="OrthoDB" id="6077919at2759"/>
<dbReference type="STRING" id="34508.A0A4U5PCI1"/>
<dbReference type="Pfam" id="PF00096">
    <property type="entry name" value="zf-C2H2"/>
    <property type="match status" value="2"/>
</dbReference>
<gene>
    <name evidence="9" type="ORF">L596_008401</name>
</gene>
<comment type="caution">
    <text evidence="9">The sequence shown here is derived from an EMBL/GenBank/DDBJ whole genome shotgun (WGS) entry which is preliminary data.</text>
</comment>
<dbReference type="EMBL" id="AZBU02000002">
    <property type="protein sequence ID" value="TKR94058.1"/>
    <property type="molecule type" value="Genomic_DNA"/>
</dbReference>
<comment type="subcellular location">
    <subcellularLocation>
        <location evidence="1">Nucleus</location>
    </subcellularLocation>
</comment>
<reference evidence="9 10" key="1">
    <citation type="journal article" date="2015" name="Genome Biol.">
        <title>Comparative genomics of Steinernema reveals deeply conserved gene regulatory networks.</title>
        <authorList>
            <person name="Dillman A.R."/>
            <person name="Macchietto M."/>
            <person name="Porter C.F."/>
            <person name="Rogers A."/>
            <person name="Williams B."/>
            <person name="Antoshechkin I."/>
            <person name="Lee M.M."/>
            <person name="Goodwin Z."/>
            <person name="Lu X."/>
            <person name="Lewis E.E."/>
            <person name="Goodrich-Blair H."/>
            <person name="Stock S.P."/>
            <person name="Adams B.J."/>
            <person name="Sternberg P.W."/>
            <person name="Mortazavi A."/>
        </authorList>
    </citation>
    <scope>NUCLEOTIDE SEQUENCE [LARGE SCALE GENOMIC DNA]</scope>
    <source>
        <strain evidence="9 10">ALL</strain>
    </source>
</reference>
<evidence type="ECO:0000256" key="4">
    <source>
        <dbReference type="ARBA" id="ARBA00022771"/>
    </source>
</evidence>
<evidence type="ECO:0000256" key="6">
    <source>
        <dbReference type="ARBA" id="ARBA00023242"/>
    </source>
</evidence>
<feature type="domain" description="C2H2-type" evidence="8">
    <location>
        <begin position="324"/>
        <end position="352"/>
    </location>
</feature>
<accession>A0A4U5PCI1</accession>
<keyword evidence="4 7" id="KW-0863">Zinc-finger</keyword>
<reference evidence="9 10" key="2">
    <citation type="journal article" date="2019" name="G3 (Bethesda)">
        <title>Hybrid Assembly of the Genome of the Entomopathogenic Nematode Steinernema carpocapsae Identifies the X-Chromosome.</title>
        <authorList>
            <person name="Serra L."/>
            <person name="Macchietto M."/>
            <person name="Macias-Munoz A."/>
            <person name="McGill C.J."/>
            <person name="Rodriguez I.M."/>
            <person name="Rodriguez B."/>
            <person name="Murad R."/>
            <person name="Mortazavi A."/>
        </authorList>
    </citation>
    <scope>NUCLEOTIDE SEQUENCE [LARGE SCALE GENOMIC DNA]</scope>
    <source>
        <strain evidence="9 10">ALL</strain>
    </source>
</reference>
<dbReference type="Proteomes" id="UP000298663">
    <property type="component" value="Unassembled WGS sequence"/>
</dbReference>
<evidence type="ECO:0000256" key="1">
    <source>
        <dbReference type="ARBA" id="ARBA00004123"/>
    </source>
</evidence>
<keyword evidence="10" id="KW-1185">Reference proteome</keyword>
<dbReference type="PROSITE" id="PS00028">
    <property type="entry name" value="ZINC_FINGER_C2H2_1"/>
    <property type="match status" value="4"/>
</dbReference>
<dbReference type="PANTHER" id="PTHR24394:SF29">
    <property type="entry name" value="MYONEURIN"/>
    <property type="match status" value="1"/>
</dbReference>
<keyword evidence="2" id="KW-0479">Metal-binding</keyword>